<dbReference type="Proteomes" id="UP000887565">
    <property type="component" value="Unplaced"/>
</dbReference>
<name>A0A915KTJ5_ROMCU</name>
<evidence type="ECO:0000313" key="2">
    <source>
        <dbReference type="WBParaSite" id="nRc.2.0.1.t41801-RA"/>
    </source>
</evidence>
<organism evidence="1 2">
    <name type="scientific">Romanomermis culicivorax</name>
    <name type="common">Nematode worm</name>
    <dbReference type="NCBI Taxonomy" id="13658"/>
    <lineage>
        <taxon>Eukaryota</taxon>
        <taxon>Metazoa</taxon>
        <taxon>Ecdysozoa</taxon>
        <taxon>Nematoda</taxon>
        <taxon>Enoplea</taxon>
        <taxon>Dorylaimia</taxon>
        <taxon>Mermithida</taxon>
        <taxon>Mermithoidea</taxon>
        <taxon>Mermithidae</taxon>
        <taxon>Romanomermis</taxon>
    </lineage>
</organism>
<sequence>MLTDSCVSHADNCTIHLSGAPMSDKADELPHILTQFQIKNRYGTDPGNQLASIRFRFTFTAMPSNIYSRIGEYFERQDDDYPVCKACRVLLCVDAIAPPAILSFLQVSYRPVSVTPPKLFGYCHFLRLLKGGRQHKEFERNRPWFWEKSRQSIKCEIQGMKGWHVKALKAHLETVDSQWTDSDKEAALMFGKWAEIPMIKDSDPSRTMTEQIQVLKGFLGGARVVPPMATVGISGLTEPYLLTSSSATDSGITSMTINLVLINLFNM</sequence>
<proteinExistence type="predicted"/>
<reference evidence="2" key="1">
    <citation type="submission" date="2022-11" db="UniProtKB">
        <authorList>
            <consortium name="WormBaseParasite"/>
        </authorList>
    </citation>
    <scope>IDENTIFICATION</scope>
</reference>
<dbReference type="AlphaFoldDB" id="A0A915KTJ5"/>
<accession>A0A915KTJ5</accession>
<dbReference type="WBParaSite" id="nRc.2.0.1.t41801-RA">
    <property type="protein sequence ID" value="nRc.2.0.1.t41801-RA"/>
    <property type="gene ID" value="nRc.2.0.1.g41801"/>
</dbReference>
<keyword evidence="1" id="KW-1185">Reference proteome</keyword>
<protein>
    <submittedName>
        <fullName evidence="2">Uncharacterized protein</fullName>
    </submittedName>
</protein>
<evidence type="ECO:0000313" key="1">
    <source>
        <dbReference type="Proteomes" id="UP000887565"/>
    </source>
</evidence>